<accession>A0ABS3C057</accession>
<keyword evidence="2" id="KW-1185">Reference proteome</keyword>
<reference evidence="1 2" key="1">
    <citation type="submission" date="2021-03" db="EMBL/GenBank/DDBJ databases">
        <title>novel species isolated from a fishpond in China.</title>
        <authorList>
            <person name="Lu H."/>
            <person name="Cai Z."/>
        </authorList>
    </citation>
    <scope>NUCLEOTIDE SEQUENCE [LARGE SCALE GENOMIC DNA]</scope>
    <source>
        <strain evidence="1 2">H41</strain>
    </source>
</reference>
<dbReference type="Gene3D" id="2.40.400.10">
    <property type="entry name" value="Acetoacetate decarboxylase-like"/>
    <property type="match status" value="1"/>
</dbReference>
<dbReference type="PANTHER" id="PTHR40518">
    <property type="entry name" value="ACETOACETATE DECARBOXYLASE"/>
    <property type="match status" value="1"/>
</dbReference>
<dbReference type="Proteomes" id="UP000664317">
    <property type="component" value="Unassembled WGS sequence"/>
</dbReference>
<dbReference type="InterPro" id="IPR023375">
    <property type="entry name" value="ADC_dom_sf"/>
</dbReference>
<evidence type="ECO:0000313" key="2">
    <source>
        <dbReference type="Proteomes" id="UP000664317"/>
    </source>
</evidence>
<dbReference type="SUPFAM" id="SSF160104">
    <property type="entry name" value="Acetoacetate decarboxylase-like"/>
    <property type="match status" value="1"/>
</dbReference>
<dbReference type="RefSeq" id="WP_206577093.1">
    <property type="nucleotide sequence ID" value="NZ_JAFKCT010000001.1"/>
</dbReference>
<proteinExistence type="predicted"/>
<evidence type="ECO:0008006" key="3">
    <source>
        <dbReference type="Google" id="ProtNLM"/>
    </source>
</evidence>
<dbReference type="EMBL" id="JAFKCT010000001">
    <property type="protein sequence ID" value="MBN7810315.1"/>
    <property type="molecule type" value="Genomic_DNA"/>
</dbReference>
<comment type="caution">
    <text evidence="1">The sequence shown here is derived from an EMBL/GenBank/DDBJ whole genome shotgun (WGS) entry which is preliminary data.</text>
</comment>
<protein>
    <recommendedName>
        <fullName evidence="3">Acetoacetate decarboxylase (ADC)</fullName>
    </recommendedName>
</protein>
<name>A0ABS3C057_9BACT</name>
<organism evidence="1 2">
    <name type="scientific">Algoriphagus oliviformis</name>
    <dbReference type="NCBI Taxonomy" id="2811231"/>
    <lineage>
        <taxon>Bacteria</taxon>
        <taxon>Pseudomonadati</taxon>
        <taxon>Bacteroidota</taxon>
        <taxon>Cytophagia</taxon>
        <taxon>Cytophagales</taxon>
        <taxon>Cyclobacteriaceae</taxon>
        <taxon>Algoriphagus</taxon>
    </lineage>
</organism>
<gene>
    <name evidence="1" type="ORF">J0A68_05060</name>
</gene>
<dbReference type="PANTHER" id="PTHR40518:SF1">
    <property type="entry name" value="ACETOACETATE DECARBOXYLASE"/>
    <property type="match status" value="1"/>
</dbReference>
<sequence>MLEPRSLLLDKKFVLKSPAPWKLEGDGIMLIFKFKKDWVERDALLPKPLRGKFGGGLGMLLLTTHPESPVGAFRQLLFVPGRFRKKRKQAASHCFADTEASVQNLRANWGFPAKPTPIAWKSSPKRDWVSISQNDETIFSAEFETRGFSFPFSTALFPLRLCQTWNKLKFFTRLSGSGWGKLATVNKLDLNPKFFPDIRGIAPLLAIRLSGFRLALPESTFRDEFV</sequence>
<evidence type="ECO:0000313" key="1">
    <source>
        <dbReference type="EMBL" id="MBN7810315.1"/>
    </source>
</evidence>